<dbReference type="AlphaFoldDB" id="A0A0N1KI51"/>
<comment type="caution">
    <text evidence="1">The sequence shown here is derived from an EMBL/GenBank/DDBJ whole genome shotgun (WGS) entry which is preliminary data.</text>
</comment>
<sequence length="133" mass="16139">MKNKNISNFQLLSTYICDCVKNSSLCKSYDLQNNSNRLDITLYLDQQNELRVELRSSFLGEKSVFLLLIRNDSHWNKVTRIYLVPTKSNSWRILYLKKYNRRYRSLFFKRNFNYNIFNSYLSDFTYNEINIVK</sequence>
<protein>
    <submittedName>
        <fullName evidence="1">Uncharacterized protein</fullName>
    </submittedName>
</protein>
<name>A0A0N1KI51_9GAMM</name>
<evidence type="ECO:0000313" key="1">
    <source>
        <dbReference type="EMBL" id="KPD02407.1"/>
    </source>
</evidence>
<organism evidence="1 2">
    <name type="scientific">Moellerella wisconsensis ATCC 35017</name>
    <dbReference type="NCBI Taxonomy" id="1354267"/>
    <lineage>
        <taxon>Bacteria</taxon>
        <taxon>Pseudomonadati</taxon>
        <taxon>Pseudomonadota</taxon>
        <taxon>Gammaproteobacteria</taxon>
        <taxon>Enterobacterales</taxon>
        <taxon>Morganellaceae</taxon>
        <taxon>Moellerella</taxon>
    </lineage>
</organism>
<accession>A0A0N1KI51</accession>
<reference evidence="1 2" key="1">
    <citation type="submission" date="2015-07" db="EMBL/GenBank/DDBJ databases">
        <title>ATOL: Assembling a taxonomically balanced genome-scale reconstruction of the evolutionary history of the Enterobacteriaceae.</title>
        <authorList>
            <person name="Plunkett G.III."/>
            <person name="Neeno-Eckwall E.C."/>
            <person name="Glasner J.D."/>
            <person name="Perna N.T."/>
        </authorList>
    </citation>
    <scope>NUCLEOTIDE SEQUENCE [LARGE SCALE GENOMIC DNA]</scope>
    <source>
        <strain evidence="1 2">ATCC 35017</strain>
    </source>
</reference>
<evidence type="ECO:0000313" key="2">
    <source>
        <dbReference type="Proteomes" id="UP000053226"/>
    </source>
</evidence>
<keyword evidence="2" id="KW-1185">Reference proteome</keyword>
<dbReference type="Proteomes" id="UP000053226">
    <property type="component" value="Unassembled WGS sequence"/>
</dbReference>
<proteinExistence type="predicted"/>
<dbReference type="EMBL" id="LGAA01000019">
    <property type="protein sequence ID" value="KPD02407.1"/>
    <property type="molecule type" value="Genomic_DNA"/>
</dbReference>
<gene>
    <name evidence="1" type="ORF">M992_2119</name>
</gene>
<dbReference type="RefSeq" id="WP_053908578.1">
    <property type="nucleotide sequence ID" value="NZ_CAWMUS010000019.1"/>
</dbReference>